<dbReference type="SUPFAM" id="SSF63380">
    <property type="entry name" value="Riboflavin synthase domain-like"/>
    <property type="match status" value="1"/>
</dbReference>
<evidence type="ECO:0000256" key="4">
    <source>
        <dbReference type="ARBA" id="ARBA00022448"/>
    </source>
</evidence>
<feature type="transmembrane region" description="Helical" evidence="13">
    <location>
        <begin position="201"/>
        <end position="220"/>
    </location>
</feature>
<evidence type="ECO:0000256" key="12">
    <source>
        <dbReference type="ARBA" id="ARBA00048483"/>
    </source>
</evidence>
<dbReference type="SFLD" id="SFLDG01168">
    <property type="entry name" value="Ferric_reductase_subgroup_(FRE"/>
    <property type="match status" value="1"/>
</dbReference>
<keyword evidence="6 13" id="KW-0812">Transmembrane</keyword>
<keyword evidence="8 13" id="KW-1133">Transmembrane helix</keyword>
<keyword evidence="5" id="KW-1003">Cell membrane</keyword>
<dbReference type="GO" id="GO:0005886">
    <property type="term" value="C:plasma membrane"/>
    <property type="evidence" value="ECO:0007669"/>
    <property type="project" value="UniProtKB-SubCell"/>
</dbReference>
<keyword evidence="4" id="KW-0813">Transport</keyword>
<protein>
    <recommendedName>
        <fullName evidence="3">ferric-chelate reductase (NADPH)</fullName>
        <ecNumber evidence="3">1.16.1.9</ecNumber>
    </recommendedName>
</protein>
<evidence type="ECO:0000256" key="13">
    <source>
        <dbReference type="SAM" id="Phobius"/>
    </source>
</evidence>
<dbReference type="InterPro" id="IPR013112">
    <property type="entry name" value="FAD-bd_8"/>
</dbReference>
<evidence type="ECO:0000313" key="15">
    <source>
        <dbReference type="EMBL" id="KLT44706.1"/>
    </source>
</evidence>
<feature type="transmembrane region" description="Helical" evidence="13">
    <location>
        <begin position="49"/>
        <end position="76"/>
    </location>
</feature>
<dbReference type="EMBL" id="KQ087185">
    <property type="protein sequence ID" value="KLT44706.1"/>
    <property type="molecule type" value="Genomic_DNA"/>
</dbReference>
<dbReference type="CDD" id="cd06186">
    <property type="entry name" value="NOX_Duox_like_FAD_NADP"/>
    <property type="match status" value="1"/>
</dbReference>
<feature type="transmembrane region" description="Helical" evidence="13">
    <location>
        <begin position="274"/>
        <end position="290"/>
    </location>
</feature>
<feature type="transmembrane region" description="Helical" evidence="13">
    <location>
        <begin position="116"/>
        <end position="139"/>
    </location>
</feature>
<dbReference type="AlphaFoldDB" id="A0A0J0XUC9"/>
<dbReference type="Pfam" id="PF08030">
    <property type="entry name" value="NAD_binding_6"/>
    <property type="match status" value="1"/>
</dbReference>
<feature type="transmembrane region" description="Helical" evidence="13">
    <location>
        <begin position="240"/>
        <end position="262"/>
    </location>
</feature>
<dbReference type="GO" id="GO:0006826">
    <property type="term" value="P:iron ion transport"/>
    <property type="evidence" value="ECO:0007669"/>
    <property type="project" value="TreeGrafter"/>
</dbReference>
<reference evidence="15 16" key="1">
    <citation type="submission" date="2015-03" db="EMBL/GenBank/DDBJ databases">
        <title>Genomics and transcriptomics of the oil-accumulating basidiomycete yeast T. oleaginosus allow insights into substrate utilization and the diverse evolutionary trajectories of mating systems in fungi.</title>
        <authorList>
            <consortium name="DOE Joint Genome Institute"/>
            <person name="Kourist R."/>
            <person name="Kracht O."/>
            <person name="Bracharz F."/>
            <person name="Lipzen A."/>
            <person name="Nolan M."/>
            <person name="Ohm R."/>
            <person name="Grigoriev I."/>
            <person name="Sun S."/>
            <person name="Heitman J."/>
            <person name="Bruck T."/>
            <person name="Nowrousian M."/>
        </authorList>
    </citation>
    <scope>NUCLEOTIDE SEQUENCE [LARGE SCALE GENOMIC DNA]</scope>
    <source>
        <strain evidence="15 16">IBC0246</strain>
    </source>
</reference>
<feature type="domain" description="FAD-binding FR-type" evidence="14">
    <location>
        <begin position="310"/>
        <end position="424"/>
    </location>
</feature>
<keyword evidence="11 13" id="KW-0472">Membrane</keyword>
<dbReference type="Pfam" id="PF01794">
    <property type="entry name" value="Ferric_reduct"/>
    <property type="match status" value="1"/>
</dbReference>
<comment type="subcellular location">
    <subcellularLocation>
        <location evidence="1">Cell membrane</location>
        <topology evidence="1">Multi-pass membrane protein</topology>
    </subcellularLocation>
</comment>
<gene>
    <name evidence="15" type="ORF">CC85DRAFT_283341</name>
</gene>
<dbReference type="GO" id="GO:0015677">
    <property type="term" value="P:copper ion import"/>
    <property type="evidence" value="ECO:0007669"/>
    <property type="project" value="TreeGrafter"/>
</dbReference>
<evidence type="ECO:0000256" key="3">
    <source>
        <dbReference type="ARBA" id="ARBA00012668"/>
    </source>
</evidence>
<evidence type="ECO:0000256" key="7">
    <source>
        <dbReference type="ARBA" id="ARBA00022982"/>
    </source>
</evidence>
<dbReference type="InterPro" id="IPR013130">
    <property type="entry name" value="Fe3_Rdtase_TM_dom"/>
</dbReference>
<dbReference type="InterPro" id="IPR039261">
    <property type="entry name" value="FNR_nucleotide-bd"/>
</dbReference>
<evidence type="ECO:0000256" key="8">
    <source>
        <dbReference type="ARBA" id="ARBA00022989"/>
    </source>
</evidence>
<dbReference type="GeneID" id="28982925"/>
<sequence>MIPRHIQDYDTAESLEPHWGYVERVKPCTNDPGSCAYLDLVYASHDRGILYAGIMYAALGGIVLLWAAWASFGFGLGRSRSALPRFQAAVGTLVRRYTLRDAPLTWLFGHTTRLQLLLLAALTAYLAVFSFVGMTYQKWITPVKNMPGVYNTRSTLGPFADRVGIFAYALTPVSILLASRESILSAATGIPYHHFNFLHRWVGHIIMLQSVVHTIGWTVVEVKLYQPQPKVAREWIVQTYMVWGCVAFILLCLLWVLSTPWARRAFGYEFFRKAHWVLAMIYIGACWAHWSQLKCFMIPALVLWGLDRGVRLLRTGLIHYRILGGGHGAFTSFPARVSHFGTDVVRLDVDVPEDLTHAIGQHFYLTFPAGSIWQSHPFTPLSLPGESHAYLIRAKRGETAKLTAFAGESTPVILTGPYGGDITRALAPTTNVLCIAGGTGITFVLPILLLLAQHPPAAHIQLVWSVRAARDVEWIAPELARLRASHISVIVHHTRDDASAEAALETPGEDEKPIAVISGRPDTGAAVRDFLKRVAGPSKVFVSGPASMVTDVRDTVARCNEASKVWRGEDEADVDLVFDERLE</sequence>
<dbReference type="InterPro" id="IPR017927">
    <property type="entry name" value="FAD-bd_FR_type"/>
</dbReference>
<dbReference type="PANTHER" id="PTHR32361:SF3">
    <property type="entry name" value="REDUCTASE, PUTATIVE (AFU_ORTHOLOGUE AFUA_6G13750)-RELATED"/>
    <property type="match status" value="1"/>
</dbReference>
<comment type="similarity">
    <text evidence="2">Belongs to the ferric reductase (FRE) family.</text>
</comment>
<name>A0A0J0XUC9_9TREE</name>
<evidence type="ECO:0000256" key="6">
    <source>
        <dbReference type="ARBA" id="ARBA00022692"/>
    </source>
</evidence>
<dbReference type="Gene3D" id="3.40.50.80">
    <property type="entry name" value="Nucleotide-binding domain of ferredoxin-NADP reductase (FNR) module"/>
    <property type="match status" value="1"/>
</dbReference>
<evidence type="ECO:0000256" key="10">
    <source>
        <dbReference type="ARBA" id="ARBA00023065"/>
    </source>
</evidence>
<dbReference type="InterPro" id="IPR013121">
    <property type="entry name" value="Fe_red_NAD-bd_6"/>
</dbReference>
<dbReference type="GO" id="GO:0006879">
    <property type="term" value="P:intracellular iron ion homeostasis"/>
    <property type="evidence" value="ECO:0007669"/>
    <property type="project" value="TreeGrafter"/>
</dbReference>
<dbReference type="PROSITE" id="PS51384">
    <property type="entry name" value="FAD_FR"/>
    <property type="match status" value="1"/>
</dbReference>
<dbReference type="InterPro" id="IPR051410">
    <property type="entry name" value="Ferric/Cupric_Reductase"/>
</dbReference>
<dbReference type="Proteomes" id="UP000053611">
    <property type="component" value="Unassembled WGS sequence"/>
</dbReference>
<dbReference type="SFLD" id="SFLDS00052">
    <property type="entry name" value="Ferric_Reductase_Domain"/>
    <property type="match status" value="1"/>
</dbReference>
<keyword evidence="9" id="KW-0560">Oxidoreductase</keyword>
<keyword evidence="10" id="KW-0406">Ion transport</keyword>
<evidence type="ECO:0000256" key="5">
    <source>
        <dbReference type="ARBA" id="ARBA00022475"/>
    </source>
</evidence>
<dbReference type="GO" id="GO:0052851">
    <property type="term" value="F:ferric-chelate reductase (NADPH) activity"/>
    <property type="evidence" value="ECO:0007669"/>
    <property type="project" value="UniProtKB-EC"/>
</dbReference>
<keyword evidence="7" id="KW-0249">Electron transport</keyword>
<comment type="catalytic activity">
    <reaction evidence="12">
        <text>2 a Fe(II)-siderophore + NADP(+) + H(+) = 2 a Fe(III)-siderophore + NADPH</text>
        <dbReference type="Rhea" id="RHEA:28795"/>
        <dbReference type="Rhea" id="RHEA-COMP:11342"/>
        <dbReference type="Rhea" id="RHEA-COMP:11344"/>
        <dbReference type="ChEBI" id="CHEBI:15378"/>
        <dbReference type="ChEBI" id="CHEBI:29033"/>
        <dbReference type="ChEBI" id="CHEBI:29034"/>
        <dbReference type="ChEBI" id="CHEBI:57783"/>
        <dbReference type="ChEBI" id="CHEBI:58349"/>
        <dbReference type="EC" id="1.16.1.9"/>
    </reaction>
</comment>
<evidence type="ECO:0000256" key="1">
    <source>
        <dbReference type="ARBA" id="ARBA00004651"/>
    </source>
</evidence>
<organism evidence="15 16">
    <name type="scientific">Cutaneotrichosporon oleaginosum</name>
    <dbReference type="NCBI Taxonomy" id="879819"/>
    <lineage>
        <taxon>Eukaryota</taxon>
        <taxon>Fungi</taxon>
        <taxon>Dikarya</taxon>
        <taxon>Basidiomycota</taxon>
        <taxon>Agaricomycotina</taxon>
        <taxon>Tremellomycetes</taxon>
        <taxon>Trichosporonales</taxon>
        <taxon>Trichosporonaceae</taxon>
        <taxon>Cutaneotrichosporon</taxon>
    </lineage>
</organism>
<proteinExistence type="inferred from homology"/>
<evidence type="ECO:0000256" key="11">
    <source>
        <dbReference type="ARBA" id="ARBA00023136"/>
    </source>
</evidence>
<dbReference type="STRING" id="879819.A0A0J0XUC9"/>
<dbReference type="InterPro" id="IPR017938">
    <property type="entry name" value="Riboflavin_synthase-like_b-brl"/>
</dbReference>
<dbReference type="SUPFAM" id="SSF52343">
    <property type="entry name" value="Ferredoxin reductase-like, C-terminal NADP-linked domain"/>
    <property type="match status" value="1"/>
</dbReference>
<keyword evidence="16" id="KW-1185">Reference proteome</keyword>
<dbReference type="PANTHER" id="PTHR32361">
    <property type="entry name" value="FERRIC/CUPRIC REDUCTASE TRANSMEMBRANE COMPONENT"/>
    <property type="match status" value="1"/>
</dbReference>
<evidence type="ECO:0000259" key="14">
    <source>
        <dbReference type="PROSITE" id="PS51384"/>
    </source>
</evidence>
<evidence type="ECO:0000313" key="16">
    <source>
        <dbReference type="Proteomes" id="UP000053611"/>
    </source>
</evidence>
<dbReference type="RefSeq" id="XP_018281197.1">
    <property type="nucleotide sequence ID" value="XM_018422322.1"/>
</dbReference>
<dbReference type="Pfam" id="PF08022">
    <property type="entry name" value="FAD_binding_8"/>
    <property type="match status" value="1"/>
</dbReference>
<dbReference type="OrthoDB" id="17725at2759"/>
<dbReference type="EC" id="1.16.1.9" evidence="3"/>
<evidence type="ECO:0000256" key="2">
    <source>
        <dbReference type="ARBA" id="ARBA00006278"/>
    </source>
</evidence>
<evidence type="ECO:0000256" key="9">
    <source>
        <dbReference type="ARBA" id="ARBA00023002"/>
    </source>
</evidence>
<accession>A0A0J0XUC9</accession>